<sequence>MHFKEISPIETVNKLKGILKACEIEVDETWLQKSSLNTYTVRIEIKGTGIGTNGKGISKDFALASGYAEFFERFQNNMLGTNVIVSDKVDEHGGALDGKCLTAEELIANNNSFMRLYFENRNMGNASFQEKVQNFKSVHVLEHLLNNEDTYYSLPFYNFKDGKVEFLPINSYVLNYGSNGMCAGNTSEEAIVQGLSEIIERYIQKRLFTEKPALPDIPEEYIKQFPYIYEMFLLLKENSSYKVMLKDCSFGGKYPVAALIIIEKNTGKYGIKLGCHPDYGIAMERAFTEATQGQDIFEYVNRSVIDFFNTNVEDETNICNSYKIGVGQFPYQLFGRTPSFEFAPVKDVSTMTNAEIANSWINEFINDGYDVLVRNVSHFNFPSFHIIIPGMSEMRNTSDTLFRVYNTKHLVSGLLYNADKITLDNTKYIIGTMDYFSNAQLENIVSNFYSFLEDVKIPFEELGEGCPYLTAMCYIVNKDYLNALREITYIENRITMRKIDANVLEWITSIKYYLSAMCELKDHKNSLQYLESMFDKEYILRLDSLFEDPASVIIKQYPSSAQLENLKENENYKRFEHAFHQYICAQKKNPINQEDIAKLIEFNSDKVTYDENPSKNVID</sequence>
<dbReference type="Pfam" id="PF02624">
    <property type="entry name" value="YcaO"/>
    <property type="match status" value="1"/>
</dbReference>
<dbReference type="Gene3D" id="3.30.1330.230">
    <property type="match status" value="1"/>
</dbReference>
<dbReference type="PROSITE" id="PS51664">
    <property type="entry name" value="YCAO"/>
    <property type="match status" value="1"/>
</dbReference>
<keyword evidence="3" id="KW-1185">Reference proteome</keyword>
<dbReference type="STRING" id="588581.Cpap_1825"/>
<evidence type="ECO:0000259" key="1">
    <source>
        <dbReference type="PROSITE" id="PS51664"/>
    </source>
</evidence>
<feature type="domain" description="YcaO" evidence="1">
    <location>
        <begin position="54"/>
        <end position="437"/>
    </location>
</feature>
<dbReference type="eggNOG" id="COG1944">
    <property type="taxonomic scope" value="Bacteria"/>
</dbReference>
<dbReference type="AlphaFoldDB" id="F1TDJ3"/>
<reference evidence="2" key="1">
    <citation type="submission" date="2009-07" db="EMBL/GenBank/DDBJ databases">
        <authorList>
            <consortium name="US DOE Joint Genome Institute (JGI-PGF)"/>
            <person name="Lucas S."/>
            <person name="Copeland A."/>
            <person name="Lapidus A."/>
            <person name="Glavina del Rio T."/>
            <person name="Tice H."/>
            <person name="Bruce D."/>
            <person name="Goodwin L."/>
            <person name="Pitluck S."/>
            <person name="Larimer F."/>
            <person name="Land M.L."/>
            <person name="Mouttaki H."/>
            <person name="He Z."/>
            <person name="Zhou J."/>
            <person name="Hemme C.L."/>
        </authorList>
    </citation>
    <scope>NUCLEOTIDE SEQUENCE [LARGE SCALE GENOMIC DNA]</scope>
    <source>
        <strain evidence="2">DSM 2782</strain>
    </source>
</reference>
<dbReference type="PANTHER" id="PTHR37809:SF1">
    <property type="entry name" value="RIBOSOMAL PROTEIN S12 METHYLTHIOTRANSFERASE ACCESSORY FACTOR YCAO"/>
    <property type="match status" value="1"/>
</dbReference>
<name>F1TDJ3_9FIRM</name>
<comment type="caution">
    <text evidence="2">The sequence shown here is derived from an EMBL/GenBank/DDBJ whole genome shotgun (WGS) entry which is preliminary data.</text>
</comment>
<dbReference type="PANTHER" id="PTHR37809">
    <property type="entry name" value="RIBOSOMAL PROTEIN S12 METHYLTHIOTRANSFERASE ACCESSORY FACTOR YCAO"/>
    <property type="match status" value="1"/>
</dbReference>
<evidence type="ECO:0000313" key="2">
    <source>
        <dbReference type="EMBL" id="EGD47631.1"/>
    </source>
</evidence>
<protein>
    <recommendedName>
        <fullName evidence="1">YcaO domain-containing protein</fullName>
    </recommendedName>
</protein>
<dbReference type="Proteomes" id="UP000003860">
    <property type="component" value="Unassembled WGS sequence"/>
</dbReference>
<dbReference type="InterPro" id="IPR003776">
    <property type="entry name" value="YcaO-like_dom"/>
</dbReference>
<dbReference type="NCBIfam" id="TIGR00702">
    <property type="entry name" value="YcaO-type kinase domain"/>
    <property type="match status" value="1"/>
</dbReference>
<dbReference type="EMBL" id="ACXX02000007">
    <property type="protein sequence ID" value="EGD47631.1"/>
    <property type="molecule type" value="Genomic_DNA"/>
</dbReference>
<proteinExistence type="predicted"/>
<gene>
    <name evidence="2" type="ORF">Cpap_1825</name>
</gene>
<evidence type="ECO:0000313" key="3">
    <source>
        <dbReference type="Proteomes" id="UP000003860"/>
    </source>
</evidence>
<reference evidence="2" key="2">
    <citation type="submission" date="2011-01" db="EMBL/GenBank/DDBJ databases">
        <title>The Non-contiguous Finished genome of Clostridium papyrosolvens.</title>
        <authorList>
            <person name="Lucas S."/>
            <person name="Copeland A."/>
            <person name="Lapidus A."/>
            <person name="Cheng J.-F."/>
            <person name="Goodwin L."/>
            <person name="Pitluck S."/>
            <person name="Misra M."/>
            <person name="Chertkov O."/>
            <person name="Detter J.C."/>
            <person name="Han C."/>
            <person name="Tapia R."/>
            <person name="Land M."/>
            <person name="Hauser L."/>
            <person name="Kyrpides N."/>
            <person name="Ivanova N."/>
            <person name="Pagani I."/>
            <person name="Mouttaki H."/>
            <person name="He Z."/>
            <person name="Zhou J."/>
            <person name="Hemme C.L."/>
            <person name="Woyke T."/>
        </authorList>
    </citation>
    <scope>NUCLEOTIDE SEQUENCE [LARGE SCALE GENOMIC DNA]</scope>
    <source>
        <strain evidence="2">DSM 2782</strain>
    </source>
</reference>
<accession>F1TDJ3</accession>
<organism evidence="2 3">
    <name type="scientific">Ruminiclostridium papyrosolvens DSM 2782</name>
    <dbReference type="NCBI Taxonomy" id="588581"/>
    <lineage>
        <taxon>Bacteria</taxon>
        <taxon>Bacillati</taxon>
        <taxon>Bacillota</taxon>
        <taxon>Clostridia</taxon>
        <taxon>Eubacteriales</taxon>
        <taxon>Oscillospiraceae</taxon>
        <taxon>Ruminiclostridium</taxon>
    </lineage>
</organism>